<dbReference type="Gene3D" id="2.160.20.10">
    <property type="entry name" value="Single-stranded right-handed beta-helix, Pectin lyase-like"/>
    <property type="match status" value="1"/>
</dbReference>
<keyword evidence="5" id="KW-1185">Reference proteome</keyword>
<feature type="signal peptide" evidence="2">
    <location>
        <begin position="1"/>
        <end position="22"/>
    </location>
</feature>
<keyword evidence="2" id="KW-0732">Signal</keyword>
<dbReference type="Proteomes" id="UP001055712">
    <property type="component" value="Unassembled WGS sequence"/>
</dbReference>
<dbReference type="InterPro" id="IPR012334">
    <property type="entry name" value="Pectin_lyas_fold"/>
</dbReference>
<feature type="region of interest" description="Disordered" evidence="1">
    <location>
        <begin position="276"/>
        <end position="300"/>
    </location>
</feature>
<dbReference type="InterPro" id="IPR011050">
    <property type="entry name" value="Pectin_lyase_fold/virulence"/>
</dbReference>
<reference evidence="4" key="2">
    <citation type="submission" date="2020-11" db="EMBL/GenBank/DDBJ databases">
        <authorList>
            <person name="Cecchin M."/>
            <person name="Marcolungo L."/>
            <person name="Rossato M."/>
            <person name="Girolomoni L."/>
            <person name="Cosentino E."/>
            <person name="Cuine S."/>
            <person name="Li-Beisson Y."/>
            <person name="Delledonne M."/>
            <person name="Ballottari M."/>
        </authorList>
    </citation>
    <scope>NUCLEOTIDE SEQUENCE</scope>
    <source>
        <strain evidence="4">211/11P</strain>
        <tissue evidence="4">Whole cell</tissue>
    </source>
</reference>
<evidence type="ECO:0000256" key="2">
    <source>
        <dbReference type="SAM" id="SignalP"/>
    </source>
</evidence>
<dbReference type="SUPFAM" id="SSF51126">
    <property type="entry name" value="Pectin lyase-like"/>
    <property type="match status" value="1"/>
</dbReference>
<feature type="compositionally biased region" description="Low complexity" evidence="1">
    <location>
        <begin position="276"/>
        <end position="288"/>
    </location>
</feature>
<evidence type="ECO:0000256" key="1">
    <source>
        <dbReference type="SAM" id="MobiDB-lite"/>
    </source>
</evidence>
<sequence length="994" mass="103995">MRAAAARLVWALALAGALGAAAETSGYLPGRELDWSFAGINDGDTVPSNLSKIKYNVKTFGAKGDGEADDTAALLAAVAAANVAPGVVFLPAGSYLLSRPLVITTSNVTLRGEGVGLSRILIRNSLSEVYGGTWAAGPKGGLKSLWGSGGAFIQFSGEEPEGSDRTDTRMALLTGVVPVGATRLPVAFLSQPAVGQMIRLFVNGAATTTEAAQNRRRLQQEDASSGGGRGQPAAWQVELRARLAAMGSSAHEELQEDFISEAADAASEWAQQAEAAATAAAGAGRSATHSTRFGSGEAGWRRTQPQLELVAAAAAAELSLAEAQGSSGQAGGEADVLRVRQALGMAARQQGDEAAARVRLHLHQLYPELDSAAVEPQQAAQQDADASWHMRRRLLQADDRNNEPSLSLVTIPARLAADPVFAAAARAARLLSGGEPELTLADAWEANSAADPQASSTIAAWKWASLDSNATVLDELSFSAKVTAVGSNWIQLDRALPFPVLAGQTGWVHSYSPSLSEAGVELLTIEFDDQSPSRYQGHGTDRGYNALGFYAASNVWASQVTIVNAENGVFAHWVDHASLLDVTVLSTQQRADPADQQWQRQGHHAIALAMSHSVLAQRFRVAARYWHDLSLGRGALLNVFNGGAGLDLNVWQETGSLGNLFSDIDVGYGDRTFTADNGAEAHTGPFSTYWNLAATPPPPSPQPPPPAPPPAINLSPITPGSAFKCDGILLGIEFAGSDLSPPQSGLPTITACYTACKAIKNCAAFTYTAAGGGCAFRGISNWVLQSSPGSQSVVMCVDPFPATDYSPPLPPPRTTRRMLAGPVSSQQAPAAASRWTQLRALLAKKQDERSAPAPAPAATQPASSDGGGTVPALAWSSEVQQSLLGVHPWQADAVTEPVPPGRGEDGWVSAAALAAPGLFLPLETPPCSLGVYLNFVGAYRSRNQCLEQNWLIEPLDFNPDAPLPADLYAQQRLARLAAHAPAPAPALTIKGQAD</sequence>
<evidence type="ECO:0000313" key="4">
    <source>
        <dbReference type="EMBL" id="KAI3424371.1"/>
    </source>
</evidence>
<reference evidence="4" key="1">
    <citation type="journal article" date="2019" name="Plant J.">
        <title>Chlorella vulgaris genome assembly and annotation reveals the molecular basis for metabolic acclimation to high light conditions.</title>
        <authorList>
            <person name="Cecchin M."/>
            <person name="Marcolungo L."/>
            <person name="Rossato M."/>
            <person name="Girolomoni L."/>
            <person name="Cosentino E."/>
            <person name="Cuine S."/>
            <person name="Li-Beisson Y."/>
            <person name="Delledonne M."/>
            <person name="Ballottari M."/>
        </authorList>
    </citation>
    <scope>NUCLEOTIDE SEQUENCE</scope>
    <source>
        <strain evidence="4">211/11P</strain>
    </source>
</reference>
<dbReference type="OrthoDB" id="187139at2759"/>
<feature type="domain" description="Rhamnogalacturonase A/B/Epimerase-like pectate lyase" evidence="3">
    <location>
        <begin position="56"/>
        <end position="122"/>
    </location>
</feature>
<organism evidence="4 5">
    <name type="scientific">Chlorella vulgaris</name>
    <name type="common">Green alga</name>
    <dbReference type="NCBI Taxonomy" id="3077"/>
    <lineage>
        <taxon>Eukaryota</taxon>
        <taxon>Viridiplantae</taxon>
        <taxon>Chlorophyta</taxon>
        <taxon>core chlorophytes</taxon>
        <taxon>Trebouxiophyceae</taxon>
        <taxon>Chlorellales</taxon>
        <taxon>Chlorellaceae</taxon>
        <taxon>Chlorella clade</taxon>
        <taxon>Chlorella</taxon>
    </lineage>
</organism>
<dbReference type="AlphaFoldDB" id="A0A9D4TFS4"/>
<evidence type="ECO:0000259" key="3">
    <source>
        <dbReference type="Pfam" id="PF12708"/>
    </source>
</evidence>
<protein>
    <recommendedName>
        <fullName evidence="3">Rhamnogalacturonase A/B/Epimerase-like pectate lyase domain-containing protein</fullName>
    </recommendedName>
</protein>
<dbReference type="InterPro" id="IPR024535">
    <property type="entry name" value="RHGA/B-epi-like_pectate_lyase"/>
</dbReference>
<dbReference type="EMBL" id="SIDB01000013">
    <property type="protein sequence ID" value="KAI3424371.1"/>
    <property type="molecule type" value="Genomic_DNA"/>
</dbReference>
<name>A0A9D4TFS4_CHLVU</name>
<feature type="compositionally biased region" description="Pro residues" evidence="1">
    <location>
        <begin position="695"/>
        <end position="711"/>
    </location>
</feature>
<feature type="region of interest" description="Disordered" evidence="1">
    <location>
        <begin position="212"/>
        <end position="232"/>
    </location>
</feature>
<evidence type="ECO:0000313" key="5">
    <source>
        <dbReference type="Proteomes" id="UP001055712"/>
    </source>
</evidence>
<feature type="chain" id="PRO_5038426333" description="Rhamnogalacturonase A/B/Epimerase-like pectate lyase domain-containing protein" evidence="2">
    <location>
        <begin position="23"/>
        <end position="994"/>
    </location>
</feature>
<feature type="region of interest" description="Disordered" evidence="1">
    <location>
        <begin position="846"/>
        <end position="871"/>
    </location>
</feature>
<accession>A0A9D4TFS4</accession>
<dbReference type="Pfam" id="PF12708">
    <property type="entry name" value="Pect-lyase_RHGA_epim"/>
    <property type="match status" value="1"/>
</dbReference>
<proteinExistence type="predicted"/>
<feature type="region of interest" description="Disordered" evidence="1">
    <location>
        <begin position="693"/>
        <end position="713"/>
    </location>
</feature>
<gene>
    <name evidence="4" type="ORF">D9Q98_009924</name>
</gene>
<comment type="caution">
    <text evidence="4">The sequence shown here is derived from an EMBL/GenBank/DDBJ whole genome shotgun (WGS) entry which is preliminary data.</text>
</comment>